<reference evidence="2 3" key="1">
    <citation type="submission" date="2014-07" db="EMBL/GenBank/DDBJ databases">
        <title>Draft genome of Clostridium celerecrescens 152B isolated from sediments associated with methane hydrate from Krishna Godavari basin.</title>
        <authorList>
            <person name="Honkalas V.S."/>
            <person name="Dabir A.P."/>
            <person name="Arora P."/>
            <person name="Dhakephalkar P.K."/>
        </authorList>
    </citation>
    <scope>NUCLEOTIDE SEQUENCE [LARGE SCALE GENOMIC DNA]</scope>
    <source>
        <strain evidence="2 3">152B</strain>
    </source>
</reference>
<dbReference type="AlphaFoldDB" id="A0A084JQ88"/>
<name>A0A084JQ88_9FIRM</name>
<keyword evidence="3" id="KW-1185">Reference proteome</keyword>
<dbReference type="STRING" id="29354.IO98_05035"/>
<comment type="caution">
    <text evidence="2">The sequence shown here is derived from an EMBL/GenBank/DDBJ whole genome shotgun (WGS) entry which is preliminary data.</text>
</comment>
<gene>
    <name evidence="2" type="ORF">IO98_05035</name>
</gene>
<dbReference type="Proteomes" id="UP000028525">
    <property type="component" value="Unassembled WGS sequence"/>
</dbReference>
<evidence type="ECO:0000313" key="2">
    <source>
        <dbReference type="EMBL" id="KEZ91122.1"/>
    </source>
</evidence>
<organism evidence="2 3">
    <name type="scientific">Lacrimispora celerecrescens</name>
    <dbReference type="NCBI Taxonomy" id="29354"/>
    <lineage>
        <taxon>Bacteria</taxon>
        <taxon>Bacillati</taxon>
        <taxon>Bacillota</taxon>
        <taxon>Clostridia</taxon>
        <taxon>Lachnospirales</taxon>
        <taxon>Lachnospiraceae</taxon>
        <taxon>Lacrimispora</taxon>
    </lineage>
</organism>
<feature type="domain" description="Transcobalamin-like C-terminal" evidence="1">
    <location>
        <begin position="64"/>
        <end position="134"/>
    </location>
</feature>
<evidence type="ECO:0000313" key="3">
    <source>
        <dbReference type="Proteomes" id="UP000028525"/>
    </source>
</evidence>
<sequence length="142" mass="15845">MNRFKRLSPFLGGCAAIAVLALLLVVYTLTKPVPMAGTKSISIDVEYENGVNEHYQITTEAQFLLEALKSIPNFQIEGTTTEEFGLMVTTINGKRADYQKDGAYWALLCDGETCNYGVSQQAIKDGERYTFQYTLPSEELKK</sequence>
<dbReference type="Pfam" id="PF14478">
    <property type="entry name" value="DUF4430"/>
    <property type="match status" value="1"/>
</dbReference>
<dbReference type="OrthoDB" id="1906526at2"/>
<dbReference type="Gene3D" id="2.170.130.30">
    <property type="match status" value="1"/>
</dbReference>
<protein>
    <recommendedName>
        <fullName evidence="1">Transcobalamin-like C-terminal domain-containing protein</fullName>
    </recommendedName>
</protein>
<accession>A0A084JQ88</accession>
<evidence type="ECO:0000259" key="1">
    <source>
        <dbReference type="Pfam" id="PF14478"/>
    </source>
</evidence>
<dbReference type="EMBL" id="JPME01000007">
    <property type="protein sequence ID" value="KEZ91122.1"/>
    <property type="molecule type" value="Genomic_DNA"/>
</dbReference>
<dbReference type="RefSeq" id="WP_038278710.1">
    <property type="nucleotide sequence ID" value="NZ_JPME01000007.1"/>
</dbReference>
<proteinExistence type="predicted"/>
<dbReference type="InterPro" id="IPR027954">
    <property type="entry name" value="Transcobalamin-like_C"/>
</dbReference>